<dbReference type="RefSeq" id="WP_219765592.1">
    <property type="nucleotide sequence ID" value="NZ_JAHYBZ010000009.1"/>
</dbReference>
<organism evidence="2 3">
    <name type="scientific">Roseomonas alba</name>
    <dbReference type="NCBI Taxonomy" id="2846776"/>
    <lineage>
        <taxon>Bacteria</taxon>
        <taxon>Pseudomonadati</taxon>
        <taxon>Pseudomonadota</taxon>
        <taxon>Alphaproteobacteria</taxon>
        <taxon>Acetobacterales</taxon>
        <taxon>Roseomonadaceae</taxon>
        <taxon>Roseomonas</taxon>
    </lineage>
</organism>
<dbReference type="Proteomes" id="UP001196565">
    <property type="component" value="Unassembled WGS sequence"/>
</dbReference>
<dbReference type="GO" id="GO:0032259">
    <property type="term" value="P:methylation"/>
    <property type="evidence" value="ECO:0007669"/>
    <property type="project" value="UniProtKB-KW"/>
</dbReference>
<accession>A0ABS7AFT7</accession>
<reference evidence="2 3" key="1">
    <citation type="submission" date="2021-07" db="EMBL/GenBank/DDBJ databases">
        <authorList>
            <person name="So Y."/>
        </authorList>
    </citation>
    <scope>NUCLEOTIDE SEQUENCE [LARGE SCALE GENOMIC DNA]</scope>
    <source>
        <strain evidence="2 3">HJA6</strain>
    </source>
</reference>
<gene>
    <name evidence="2" type="ORF">KPL78_24455</name>
</gene>
<dbReference type="InterPro" id="IPR006342">
    <property type="entry name" value="FkbM_mtfrase"/>
</dbReference>
<dbReference type="PANTHER" id="PTHR36973">
    <property type="entry name" value="SLL1456 PROTEIN-RELATED"/>
    <property type="match status" value="1"/>
</dbReference>
<evidence type="ECO:0000313" key="2">
    <source>
        <dbReference type="EMBL" id="MBW6401033.1"/>
    </source>
</evidence>
<dbReference type="EMBL" id="JAHYBZ010000009">
    <property type="protein sequence ID" value="MBW6401033.1"/>
    <property type="molecule type" value="Genomic_DNA"/>
</dbReference>
<sequence>MSQTAAVAAMAPVFRQITKHLPDWRPGVIFDVGANIGQSCTTYASSFPDAAIHAFEPVPETFSELRRRIEPYPNITAHPIGLSCRAGEARMTAIGTTPGNRLLGPEERVAVKTQAVRLDTGAAMADELGVEAISFLKIDTEGHDLDVILGFAPMLDSVDFVQVEASMNPYNRTHVPFRLLEDTLRHFGYLLFNIFEPTQEFKRGGRPVLRRCNPVFIAGRLVDLTGIS</sequence>
<proteinExistence type="predicted"/>
<comment type="caution">
    <text evidence="2">The sequence shown here is derived from an EMBL/GenBank/DDBJ whole genome shotgun (WGS) entry which is preliminary data.</text>
</comment>
<keyword evidence="2" id="KW-0808">Transferase</keyword>
<dbReference type="NCBIfam" id="TIGR01444">
    <property type="entry name" value="fkbM_fam"/>
    <property type="match status" value="1"/>
</dbReference>
<evidence type="ECO:0000259" key="1">
    <source>
        <dbReference type="Pfam" id="PF05050"/>
    </source>
</evidence>
<dbReference type="InterPro" id="IPR029063">
    <property type="entry name" value="SAM-dependent_MTases_sf"/>
</dbReference>
<dbReference type="Gene3D" id="3.40.50.150">
    <property type="entry name" value="Vaccinia Virus protein VP39"/>
    <property type="match status" value="1"/>
</dbReference>
<dbReference type="Pfam" id="PF05050">
    <property type="entry name" value="Methyltransf_21"/>
    <property type="match status" value="1"/>
</dbReference>
<keyword evidence="3" id="KW-1185">Reference proteome</keyword>
<dbReference type="InterPro" id="IPR053188">
    <property type="entry name" value="FkbM_Methyltransferase"/>
</dbReference>
<dbReference type="GO" id="GO:0008168">
    <property type="term" value="F:methyltransferase activity"/>
    <property type="evidence" value="ECO:0007669"/>
    <property type="project" value="UniProtKB-KW"/>
</dbReference>
<feature type="domain" description="Methyltransferase FkbM" evidence="1">
    <location>
        <begin position="31"/>
        <end position="190"/>
    </location>
</feature>
<dbReference type="SUPFAM" id="SSF53335">
    <property type="entry name" value="S-adenosyl-L-methionine-dependent methyltransferases"/>
    <property type="match status" value="1"/>
</dbReference>
<name>A0ABS7AFT7_9PROT</name>
<dbReference type="PANTHER" id="PTHR36973:SF4">
    <property type="entry name" value="NODULATION PROTEIN"/>
    <property type="match status" value="1"/>
</dbReference>
<protein>
    <submittedName>
        <fullName evidence="2">FkbM family methyltransferase</fullName>
    </submittedName>
</protein>
<keyword evidence="2" id="KW-0489">Methyltransferase</keyword>
<evidence type="ECO:0000313" key="3">
    <source>
        <dbReference type="Proteomes" id="UP001196565"/>
    </source>
</evidence>